<evidence type="ECO:0000259" key="1">
    <source>
        <dbReference type="Pfam" id="PF05050"/>
    </source>
</evidence>
<dbReference type="PANTHER" id="PTHR36973:SF4">
    <property type="entry name" value="NODULATION PROTEIN"/>
    <property type="match status" value="1"/>
</dbReference>
<evidence type="ECO:0000313" key="3">
    <source>
        <dbReference type="Proteomes" id="UP000736328"/>
    </source>
</evidence>
<reference evidence="2" key="1">
    <citation type="submission" date="2020-07" db="EMBL/GenBank/DDBJ databases">
        <title>Huge and variable diversity of episymbiotic CPR bacteria and DPANN archaea in groundwater ecosystems.</title>
        <authorList>
            <person name="He C.Y."/>
            <person name="Keren R."/>
            <person name="Whittaker M."/>
            <person name="Farag I.F."/>
            <person name="Doudna J."/>
            <person name="Cate J.H.D."/>
            <person name="Banfield J.F."/>
        </authorList>
    </citation>
    <scope>NUCLEOTIDE SEQUENCE</scope>
    <source>
        <strain evidence="2">NC_groundwater_1520_Pr4_B-0.1um_53_5</strain>
    </source>
</reference>
<proteinExistence type="predicted"/>
<dbReference type="NCBIfam" id="TIGR01444">
    <property type="entry name" value="fkbM_fam"/>
    <property type="match status" value="1"/>
</dbReference>
<dbReference type="GO" id="GO:0032259">
    <property type="term" value="P:methylation"/>
    <property type="evidence" value="ECO:0007669"/>
    <property type="project" value="UniProtKB-KW"/>
</dbReference>
<comment type="caution">
    <text evidence="2">The sequence shown here is derived from an EMBL/GenBank/DDBJ whole genome shotgun (WGS) entry which is preliminary data.</text>
</comment>
<accession>A0A933I7T4</accession>
<dbReference type="PANTHER" id="PTHR36973">
    <property type="entry name" value="SLL1456 PROTEIN-RELATED"/>
    <property type="match status" value="1"/>
</dbReference>
<evidence type="ECO:0000313" key="2">
    <source>
        <dbReference type="EMBL" id="MBI4726220.1"/>
    </source>
</evidence>
<dbReference type="Proteomes" id="UP000736328">
    <property type="component" value="Unassembled WGS sequence"/>
</dbReference>
<dbReference type="EMBL" id="JACQXR010000039">
    <property type="protein sequence ID" value="MBI4726220.1"/>
    <property type="molecule type" value="Genomic_DNA"/>
</dbReference>
<dbReference type="Pfam" id="PF05050">
    <property type="entry name" value="Methyltransf_21"/>
    <property type="match status" value="1"/>
</dbReference>
<keyword evidence="2" id="KW-0808">Transferase</keyword>
<keyword evidence="2" id="KW-0489">Methyltransferase</keyword>
<dbReference type="InterPro" id="IPR053188">
    <property type="entry name" value="FkbM_Methyltransferase"/>
</dbReference>
<dbReference type="InterPro" id="IPR006342">
    <property type="entry name" value="FkbM_mtfrase"/>
</dbReference>
<feature type="domain" description="Methyltransferase FkbM" evidence="1">
    <location>
        <begin position="24"/>
        <end position="176"/>
    </location>
</feature>
<gene>
    <name evidence="2" type="ORF">HY768_03175</name>
</gene>
<sequence length="227" mass="26688">MKLVRVCDHTFICDWLNDNSVLLDCGVNHGDFSKWIEMNIGCSIYGFEPDPGLFIHLPQIAKAQFFPVAILDKIGEMPLNLGTNICSSLIFKETPKQDVRRVKTTTLESFCQQRNIQQIDFLKLDIERAEIGVLENVKPDMLRQIVQITVEFHDHLDIRERPKIKRVIKRLNRLGFYCIRFSFFKYTDTLFINSYLAPLSPIDLLWLNVKSFSLGLKRYMYRMFMRK</sequence>
<dbReference type="GO" id="GO:0008171">
    <property type="term" value="F:O-methyltransferase activity"/>
    <property type="evidence" value="ECO:0007669"/>
    <property type="project" value="TreeGrafter"/>
</dbReference>
<dbReference type="InterPro" id="IPR029063">
    <property type="entry name" value="SAM-dependent_MTases_sf"/>
</dbReference>
<name>A0A933I7T4_UNCT6</name>
<organism evidence="2 3">
    <name type="scientific">candidate division TA06 bacterium</name>
    <dbReference type="NCBI Taxonomy" id="2250710"/>
    <lineage>
        <taxon>Bacteria</taxon>
        <taxon>Bacteria division TA06</taxon>
    </lineage>
</organism>
<dbReference type="Gene3D" id="3.40.50.150">
    <property type="entry name" value="Vaccinia Virus protein VP39"/>
    <property type="match status" value="1"/>
</dbReference>
<dbReference type="SUPFAM" id="SSF53335">
    <property type="entry name" value="S-adenosyl-L-methionine-dependent methyltransferases"/>
    <property type="match status" value="1"/>
</dbReference>
<protein>
    <submittedName>
        <fullName evidence="2">FkbM family methyltransferase</fullName>
    </submittedName>
</protein>
<dbReference type="AlphaFoldDB" id="A0A933I7T4"/>